<evidence type="ECO:0000313" key="15">
    <source>
        <dbReference type="Proteomes" id="UP001066276"/>
    </source>
</evidence>
<dbReference type="InterPro" id="IPR000504">
    <property type="entry name" value="RRM_dom"/>
</dbReference>
<evidence type="ECO:0000259" key="13">
    <source>
        <dbReference type="PROSITE" id="PS50102"/>
    </source>
</evidence>
<dbReference type="AlphaFoldDB" id="A0AAV7U8X7"/>
<feature type="compositionally biased region" description="Gly residues" evidence="12">
    <location>
        <begin position="213"/>
        <end position="225"/>
    </location>
</feature>
<feature type="compositionally biased region" description="Polar residues" evidence="12">
    <location>
        <begin position="250"/>
        <end position="260"/>
    </location>
</feature>
<dbReference type="SUPFAM" id="SSF54928">
    <property type="entry name" value="RNA-binding domain, RBD"/>
    <property type="match status" value="1"/>
</dbReference>
<feature type="compositionally biased region" description="Basic and acidic residues" evidence="12">
    <location>
        <begin position="226"/>
        <end position="237"/>
    </location>
</feature>
<evidence type="ECO:0000256" key="7">
    <source>
        <dbReference type="ARBA" id="ARBA00022884"/>
    </source>
</evidence>
<dbReference type="FunFam" id="3.30.70.330:FF:001069">
    <property type="entry name" value="Eukaryotic translation initiation factor 4H"/>
    <property type="match status" value="1"/>
</dbReference>
<feature type="domain" description="RRM" evidence="13">
    <location>
        <begin position="43"/>
        <end position="119"/>
    </location>
</feature>
<keyword evidence="6" id="KW-0597">Phosphoprotein</keyword>
<dbReference type="CDD" id="cd12401">
    <property type="entry name" value="RRM_eIF4H"/>
    <property type="match status" value="1"/>
</dbReference>
<evidence type="ECO:0000256" key="8">
    <source>
        <dbReference type="ARBA" id="ARBA00022917"/>
    </source>
</evidence>
<feature type="region of interest" description="Disordered" evidence="12">
    <location>
        <begin position="122"/>
        <end position="278"/>
    </location>
</feature>
<keyword evidence="15" id="KW-1185">Reference proteome</keyword>
<dbReference type="Proteomes" id="UP001066276">
    <property type="component" value="Chromosome 3_1"/>
</dbReference>
<dbReference type="InterPro" id="IPR034229">
    <property type="entry name" value="eIF4H_RRM"/>
</dbReference>
<dbReference type="InterPro" id="IPR012677">
    <property type="entry name" value="Nucleotide-bd_a/b_plait_sf"/>
</dbReference>
<accession>A0AAV7U8X7</accession>
<name>A0AAV7U8X7_PLEWA</name>
<dbReference type="Gene3D" id="3.30.70.330">
    <property type="match status" value="1"/>
</dbReference>
<dbReference type="PANTHER" id="PTHR23236">
    <property type="entry name" value="EUKARYOTIC TRANSLATION INITIATION FACTOR 4B/4H"/>
    <property type="match status" value="1"/>
</dbReference>
<dbReference type="Pfam" id="PF00076">
    <property type="entry name" value="RRM_1"/>
    <property type="match status" value="1"/>
</dbReference>
<evidence type="ECO:0000313" key="14">
    <source>
        <dbReference type="EMBL" id="KAJ1184811.1"/>
    </source>
</evidence>
<evidence type="ECO:0000256" key="2">
    <source>
        <dbReference type="ARBA" id="ARBA00013856"/>
    </source>
</evidence>
<dbReference type="GO" id="GO:0003743">
    <property type="term" value="F:translation initiation factor activity"/>
    <property type="evidence" value="ECO:0007669"/>
    <property type="project" value="UniProtKB-KW"/>
</dbReference>
<evidence type="ECO:0000256" key="12">
    <source>
        <dbReference type="SAM" id="MobiDB-lite"/>
    </source>
</evidence>
<dbReference type="SMART" id="SM00360">
    <property type="entry name" value="RRM"/>
    <property type="match status" value="1"/>
</dbReference>
<evidence type="ECO:0000256" key="3">
    <source>
        <dbReference type="ARBA" id="ARBA00022481"/>
    </source>
</evidence>
<evidence type="ECO:0000256" key="5">
    <source>
        <dbReference type="ARBA" id="ARBA00022540"/>
    </source>
</evidence>
<keyword evidence="3" id="KW-0488">Methylation</keyword>
<dbReference type="PROSITE" id="PS50102">
    <property type="entry name" value="RRM"/>
    <property type="match status" value="1"/>
</dbReference>
<evidence type="ECO:0000256" key="11">
    <source>
        <dbReference type="PROSITE-ProRule" id="PRU00176"/>
    </source>
</evidence>
<keyword evidence="7 11" id="KW-0694">RNA-binding</keyword>
<comment type="function">
    <text evidence="10">Stimulates the RNA helicase activity of EIF4A in the translation initiation complex. Binds weakly mRNA.</text>
</comment>
<keyword evidence="9" id="KW-0007">Acetylation</keyword>
<keyword evidence="4" id="KW-0963">Cytoplasm</keyword>
<feature type="compositionally biased region" description="Basic and acidic residues" evidence="12">
    <location>
        <begin position="268"/>
        <end position="278"/>
    </location>
</feature>
<dbReference type="EMBL" id="JANPWB010000005">
    <property type="protein sequence ID" value="KAJ1184811.1"/>
    <property type="molecule type" value="Genomic_DNA"/>
</dbReference>
<comment type="subcellular location">
    <subcellularLocation>
        <location evidence="1">Cytoplasm</location>
        <location evidence="1">Perinuclear region</location>
    </subcellularLocation>
</comment>
<feature type="region of interest" description="Disordered" evidence="12">
    <location>
        <begin position="1"/>
        <end position="44"/>
    </location>
</feature>
<feature type="compositionally biased region" description="Basic and acidic residues" evidence="12">
    <location>
        <begin position="175"/>
        <end position="190"/>
    </location>
</feature>
<dbReference type="PANTHER" id="PTHR23236:SF11">
    <property type="entry name" value="EUKARYOTIC TRANSLATION INITIATION FACTOR 4H"/>
    <property type="match status" value="1"/>
</dbReference>
<evidence type="ECO:0000256" key="9">
    <source>
        <dbReference type="ARBA" id="ARBA00022990"/>
    </source>
</evidence>
<proteinExistence type="predicted"/>
<evidence type="ECO:0000256" key="6">
    <source>
        <dbReference type="ARBA" id="ARBA00022553"/>
    </source>
</evidence>
<reference evidence="14" key="1">
    <citation type="journal article" date="2022" name="bioRxiv">
        <title>Sequencing and chromosome-scale assembly of the giantPleurodeles waltlgenome.</title>
        <authorList>
            <person name="Brown T."/>
            <person name="Elewa A."/>
            <person name="Iarovenko S."/>
            <person name="Subramanian E."/>
            <person name="Araus A.J."/>
            <person name="Petzold A."/>
            <person name="Susuki M."/>
            <person name="Suzuki K.-i.T."/>
            <person name="Hayashi T."/>
            <person name="Toyoda A."/>
            <person name="Oliveira C."/>
            <person name="Osipova E."/>
            <person name="Leigh N.D."/>
            <person name="Simon A."/>
            <person name="Yun M.H."/>
        </authorList>
    </citation>
    <scope>NUCLEOTIDE SEQUENCE</scope>
    <source>
        <strain evidence="14">20211129_DDA</strain>
        <tissue evidence="14">Liver</tissue>
    </source>
</reference>
<organism evidence="14 15">
    <name type="scientific">Pleurodeles waltl</name>
    <name type="common">Iberian ribbed newt</name>
    <dbReference type="NCBI Taxonomy" id="8319"/>
    <lineage>
        <taxon>Eukaryota</taxon>
        <taxon>Metazoa</taxon>
        <taxon>Chordata</taxon>
        <taxon>Craniata</taxon>
        <taxon>Vertebrata</taxon>
        <taxon>Euteleostomi</taxon>
        <taxon>Amphibia</taxon>
        <taxon>Batrachia</taxon>
        <taxon>Caudata</taxon>
        <taxon>Salamandroidea</taxon>
        <taxon>Salamandridae</taxon>
        <taxon>Pleurodelinae</taxon>
        <taxon>Pleurodeles</taxon>
    </lineage>
</organism>
<sequence length="278" mass="29519">MADYDTYDDRAYSSFGGGRGSRRGDMGSSGPRQQKDLPTSPPYTAYVGNLPFNTVQGDIDAIFKELSVRSVRLVRDKETDKFKGFCYVEFDDVESLKEALTYDGALLEDRSLRVDIAEGRNKEKGGFGFRKGGPDDRGRGGSYDSRGGGRDDFGGERSSSYGSRGGESDDFSAGFRDEGSRGGRPGDRRGPPPSSGGGPGMGRYRDGPPPPRGVGGGGGGGGGGADFREPTDEERAARPRLQLKPRTVATPLNQVANPNSAIFGGAKPRVEGAPKDEE</sequence>
<protein>
    <recommendedName>
        <fullName evidence="2">Eukaryotic translation initiation factor 4H</fullName>
    </recommendedName>
</protein>
<comment type="caution">
    <text evidence="14">The sequence shown here is derived from an EMBL/GenBank/DDBJ whole genome shotgun (WGS) entry which is preliminary data.</text>
</comment>
<dbReference type="GO" id="GO:0048471">
    <property type="term" value="C:perinuclear region of cytoplasm"/>
    <property type="evidence" value="ECO:0007669"/>
    <property type="project" value="UniProtKB-SubCell"/>
</dbReference>
<evidence type="ECO:0000256" key="1">
    <source>
        <dbReference type="ARBA" id="ARBA00004556"/>
    </source>
</evidence>
<evidence type="ECO:0000256" key="4">
    <source>
        <dbReference type="ARBA" id="ARBA00022490"/>
    </source>
</evidence>
<keyword evidence="5" id="KW-0396">Initiation factor</keyword>
<keyword evidence="8" id="KW-0648">Protein biosynthesis</keyword>
<evidence type="ECO:0000256" key="10">
    <source>
        <dbReference type="ARBA" id="ARBA00025462"/>
    </source>
</evidence>
<dbReference type="GO" id="GO:0003723">
    <property type="term" value="F:RNA binding"/>
    <property type="evidence" value="ECO:0007669"/>
    <property type="project" value="UniProtKB-UniRule"/>
</dbReference>
<gene>
    <name evidence="14" type="ORF">NDU88_001613</name>
</gene>
<dbReference type="InterPro" id="IPR035979">
    <property type="entry name" value="RBD_domain_sf"/>
</dbReference>